<reference evidence="2 3" key="1">
    <citation type="journal article" date="2021" name="Sci. Rep.">
        <title>The genome of the diatom Chaetoceros tenuissimus carries an ancient integrated fragment of an extant virus.</title>
        <authorList>
            <person name="Hongo Y."/>
            <person name="Kimura K."/>
            <person name="Takaki Y."/>
            <person name="Yoshida Y."/>
            <person name="Baba S."/>
            <person name="Kobayashi G."/>
            <person name="Nagasaki K."/>
            <person name="Hano T."/>
            <person name="Tomaru Y."/>
        </authorList>
    </citation>
    <scope>NUCLEOTIDE SEQUENCE [LARGE SCALE GENOMIC DNA]</scope>
    <source>
        <strain evidence="2 3">NIES-3715</strain>
    </source>
</reference>
<proteinExistence type="predicted"/>
<evidence type="ECO:0000313" key="2">
    <source>
        <dbReference type="EMBL" id="GFH52033.1"/>
    </source>
</evidence>
<keyword evidence="3" id="KW-1185">Reference proteome</keyword>
<keyword evidence="1" id="KW-0472">Membrane</keyword>
<evidence type="ECO:0000313" key="3">
    <source>
        <dbReference type="Proteomes" id="UP001054902"/>
    </source>
</evidence>
<dbReference type="EMBL" id="BLLK01000045">
    <property type="protein sequence ID" value="GFH52033.1"/>
    <property type="molecule type" value="Genomic_DNA"/>
</dbReference>
<evidence type="ECO:0000256" key="1">
    <source>
        <dbReference type="SAM" id="Phobius"/>
    </source>
</evidence>
<dbReference type="AlphaFoldDB" id="A0AAD3CU71"/>
<sequence>MKVDNEISTHLNFSFFFFFANRLDNSEIALLVYFFIDINCGWLLALKWIDAMIYNQTIRRALFVALIFFHLAPLSNALSSEKIQQTQVTCVRISSKNAAEMIESAYALKDTSDHLLVITSDASRGANKISGLTSLLREINVKKYSSCDRMMIATRRMQSQNARDVSKSEIAALSLGIKAALKHLNVNERKRILLLTDSESVINFYCTSSASITFGTTKSADPHMRSILTLLEETTNAAKEYPLEKVSICISKVKSNKQSSEGFYDHDSCDIISSLVKSKTNKKVDELYDPKESNHEILEPTVRRISIPRLSKTDIEFLASSEDLVVQKYDKNTALTIARGQRLDRCKSRIAKELKLKFAD</sequence>
<feature type="transmembrane region" description="Helical" evidence="1">
    <location>
        <begin position="61"/>
        <end position="78"/>
    </location>
</feature>
<comment type="caution">
    <text evidence="2">The sequence shown here is derived from an EMBL/GenBank/DDBJ whole genome shotgun (WGS) entry which is preliminary data.</text>
</comment>
<gene>
    <name evidence="2" type="ORF">CTEN210_08509</name>
</gene>
<accession>A0AAD3CU71</accession>
<name>A0AAD3CU71_9STRA</name>
<organism evidence="2 3">
    <name type="scientific">Chaetoceros tenuissimus</name>
    <dbReference type="NCBI Taxonomy" id="426638"/>
    <lineage>
        <taxon>Eukaryota</taxon>
        <taxon>Sar</taxon>
        <taxon>Stramenopiles</taxon>
        <taxon>Ochrophyta</taxon>
        <taxon>Bacillariophyta</taxon>
        <taxon>Coscinodiscophyceae</taxon>
        <taxon>Chaetocerotophycidae</taxon>
        <taxon>Chaetocerotales</taxon>
        <taxon>Chaetocerotaceae</taxon>
        <taxon>Chaetoceros</taxon>
    </lineage>
</organism>
<dbReference type="Proteomes" id="UP001054902">
    <property type="component" value="Unassembled WGS sequence"/>
</dbReference>
<feature type="transmembrane region" description="Helical" evidence="1">
    <location>
        <begin position="28"/>
        <end position="49"/>
    </location>
</feature>
<keyword evidence="1" id="KW-1133">Transmembrane helix</keyword>
<protein>
    <submittedName>
        <fullName evidence="2">Uncharacterized protein</fullName>
    </submittedName>
</protein>
<keyword evidence="1" id="KW-0812">Transmembrane</keyword>